<evidence type="ECO:0000259" key="2">
    <source>
        <dbReference type="Pfam" id="PF21029"/>
    </source>
</evidence>
<dbReference type="GO" id="GO:0010506">
    <property type="term" value="P:regulation of autophagy"/>
    <property type="evidence" value="ECO:0007669"/>
    <property type="project" value="InterPro"/>
</dbReference>
<dbReference type="Pfam" id="PF07035">
    <property type="entry name" value="RMC1_C"/>
    <property type="match status" value="1"/>
</dbReference>
<evidence type="ECO:0000313" key="4">
    <source>
        <dbReference type="Proteomes" id="UP000605970"/>
    </source>
</evidence>
<dbReference type="InterPro" id="IPR040371">
    <property type="entry name" value="RMC1"/>
</dbReference>
<accession>A0A8S9ZE97</accession>
<dbReference type="InterPro" id="IPR049040">
    <property type="entry name" value="RMC1_N"/>
</dbReference>
<dbReference type="PANTHER" id="PTHR12897">
    <property type="entry name" value="COLON CANCER-ASSOCIATED PROTEIN MIC1"/>
    <property type="match status" value="1"/>
</dbReference>
<dbReference type="EMBL" id="JABEBT010000131">
    <property type="protein sequence ID" value="KAF7630767.1"/>
    <property type="molecule type" value="Genomic_DNA"/>
</dbReference>
<dbReference type="GO" id="GO:0031902">
    <property type="term" value="C:late endosome membrane"/>
    <property type="evidence" value="ECO:0007669"/>
    <property type="project" value="TreeGrafter"/>
</dbReference>
<proteinExistence type="predicted"/>
<name>A0A8S9ZE97_9BILA</name>
<dbReference type="Proteomes" id="UP000605970">
    <property type="component" value="Unassembled WGS sequence"/>
</dbReference>
<dbReference type="AlphaFoldDB" id="A0A8S9ZE97"/>
<evidence type="ECO:0000259" key="1">
    <source>
        <dbReference type="Pfam" id="PF07035"/>
    </source>
</evidence>
<dbReference type="Pfam" id="PF21029">
    <property type="entry name" value="RMC1_N"/>
    <property type="match status" value="1"/>
</dbReference>
<sequence>MVLTLGASFIQYNEGNDKDTKLNGLFFDPISERCCAVQNNVTETLFRLSSLDKSCSEVFFRSRRRNKIRLLCFSSDLSAAVIQQEDSILDFLLFANGCVTAEFQQHPKFFKDSSFILGVSWMADRQLAMATEEGIEFCSLNVHRKSLKLLKSFNHPSSWFICFPQIKLFLLASSIINNSLHLISFQNSMLFDIGNINVDFGCSEFKPRLLERDVSICPIYGRVCLLVLRFEPSNGLANGLTIFEFLDERQPMSLPQLKCLLKFDLFGLVGVQVVDNLVLVHHKNCCRTLVFDIKHSTDRCVFCSSLYVTDPLSKYLRGVKSVNETDATSIFAYNSAWKMIQYKGFIIDMQFGIFTQVQLDLNKAVDLIENLVDNLINFLINRTDSESILLDLLQRIILRKEMKFTKMTRILRKILYNPETGDNQSHQKAGKSMSLICFYPHFVNHNSILRCIFEPLYSHLEMDKRYLANLMIDFFLSLKQRKIQIQNHYLPELLLKIVADAKMWTCLHQLLQYRVIDDSKFLVISFILKQSYL</sequence>
<keyword evidence="4" id="KW-1185">Reference proteome</keyword>
<dbReference type="OrthoDB" id="26384at2759"/>
<feature type="domain" description="Regulator of MON1-CCZ1 complex N-terminal" evidence="2">
    <location>
        <begin position="25"/>
        <end position="147"/>
    </location>
</feature>
<comment type="caution">
    <text evidence="3">The sequence shown here is derived from an EMBL/GenBank/DDBJ whole genome shotgun (WGS) entry which is preliminary data.</text>
</comment>
<dbReference type="InterPro" id="IPR009755">
    <property type="entry name" value="RMC1_C"/>
</dbReference>
<gene>
    <name evidence="3" type="ORF">Mgra_00008976</name>
</gene>
<organism evidence="3 4">
    <name type="scientific">Meloidogyne graminicola</name>
    <dbReference type="NCBI Taxonomy" id="189291"/>
    <lineage>
        <taxon>Eukaryota</taxon>
        <taxon>Metazoa</taxon>
        <taxon>Ecdysozoa</taxon>
        <taxon>Nematoda</taxon>
        <taxon>Chromadorea</taxon>
        <taxon>Rhabditida</taxon>
        <taxon>Tylenchina</taxon>
        <taxon>Tylenchomorpha</taxon>
        <taxon>Tylenchoidea</taxon>
        <taxon>Meloidogynidae</taxon>
        <taxon>Meloidogyninae</taxon>
        <taxon>Meloidogyne</taxon>
    </lineage>
</organism>
<dbReference type="GO" id="GO:0005765">
    <property type="term" value="C:lysosomal membrane"/>
    <property type="evidence" value="ECO:0007669"/>
    <property type="project" value="TreeGrafter"/>
</dbReference>
<evidence type="ECO:0000313" key="3">
    <source>
        <dbReference type="EMBL" id="KAF7630767.1"/>
    </source>
</evidence>
<reference evidence="3" key="1">
    <citation type="journal article" date="2020" name="Ecol. Evol.">
        <title>Genome structure and content of the rice root-knot nematode (Meloidogyne graminicola).</title>
        <authorList>
            <person name="Phan N.T."/>
            <person name="Danchin E.G.J."/>
            <person name="Klopp C."/>
            <person name="Perfus-Barbeoch L."/>
            <person name="Kozlowski D.K."/>
            <person name="Koutsovoulos G.D."/>
            <person name="Lopez-Roques C."/>
            <person name="Bouchez O."/>
            <person name="Zahm M."/>
            <person name="Besnard G."/>
            <person name="Bellafiore S."/>
        </authorList>
    </citation>
    <scope>NUCLEOTIDE SEQUENCE</scope>
    <source>
        <strain evidence="3">VN-18</strain>
    </source>
</reference>
<dbReference type="GO" id="GO:0035658">
    <property type="term" value="C:Mon1-Ccz1 complex"/>
    <property type="evidence" value="ECO:0007669"/>
    <property type="project" value="InterPro"/>
</dbReference>
<dbReference type="PANTHER" id="PTHR12897:SF4">
    <property type="entry name" value="REGULATOR OF MON1-CCZ1 COMPLEX"/>
    <property type="match status" value="1"/>
</dbReference>
<feature type="domain" description="Mic1" evidence="1">
    <location>
        <begin position="382"/>
        <end position="522"/>
    </location>
</feature>
<protein>
    <submittedName>
        <fullName evidence="3">Mic1 domain-containing protein</fullName>
    </submittedName>
</protein>